<organism evidence="1 2">
    <name type="scientific">Mariniflexile soesokkakense</name>
    <dbReference type="NCBI Taxonomy" id="1343160"/>
    <lineage>
        <taxon>Bacteria</taxon>
        <taxon>Pseudomonadati</taxon>
        <taxon>Bacteroidota</taxon>
        <taxon>Flavobacteriia</taxon>
        <taxon>Flavobacteriales</taxon>
        <taxon>Flavobacteriaceae</taxon>
        <taxon>Mariniflexile</taxon>
    </lineage>
</organism>
<dbReference type="RefSeq" id="WP_346240270.1">
    <property type="nucleotide sequence ID" value="NZ_JAZHYP010000001.1"/>
</dbReference>
<dbReference type="EMBL" id="JAZHYP010000001">
    <property type="protein sequence ID" value="MEN3322724.1"/>
    <property type="molecule type" value="Genomic_DNA"/>
</dbReference>
<reference evidence="1 2" key="1">
    <citation type="submission" date="2024-01" db="EMBL/GenBank/DDBJ databases">
        <title>Mariniflexile litorale sp. nov., isolated from the shallow sediments of the Sea of Japan.</title>
        <authorList>
            <person name="Romanenko L."/>
            <person name="Bystritskaya E."/>
            <person name="Isaeva M."/>
        </authorList>
    </citation>
    <scope>NUCLEOTIDE SEQUENCE [LARGE SCALE GENOMIC DNA]</scope>
    <source>
        <strain evidence="1 2">KCTC 32427</strain>
    </source>
</reference>
<proteinExistence type="predicted"/>
<accession>A0ABV0AB60</accession>
<sequence length="52" mass="6122">MNSRFPLKEITVNKVVFEGMVFEKINANEINIYVDTHKENGTIETVKFNYKK</sequence>
<gene>
    <name evidence="1" type="ORF">VP395_03230</name>
</gene>
<evidence type="ECO:0000313" key="1">
    <source>
        <dbReference type="EMBL" id="MEN3322724.1"/>
    </source>
</evidence>
<name>A0ABV0AB60_9FLAO</name>
<protein>
    <submittedName>
        <fullName evidence="1">Uncharacterized protein</fullName>
    </submittedName>
</protein>
<evidence type="ECO:0000313" key="2">
    <source>
        <dbReference type="Proteomes" id="UP001416393"/>
    </source>
</evidence>
<dbReference type="Proteomes" id="UP001416393">
    <property type="component" value="Unassembled WGS sequence"/>
</dbReference>
<comment type="caution">
    <text evidence="1">The sequence shown here is derived from an EMBL/GenBank/DDBJ whole genome shotgun (WGS) entry which is preliminary data.</text>
</comment>
<keyword evidence="2" id="KW-1185">Reference proteome</keyword>